<organism evidence="3 4">
    <name type="scientific">Thiorhodococcus fuscus</name>
    <dbReference type="NCBI Taxonomy" id="527200"/>
    <lineage>
        <taxon>Bacteria</taxon>
        <taxon>Pseudomonadati</taxon>
        <taxon>Pseudomonadota</taxon>
        <taxon>Gammaproteobacteria</taxon>
        <taxon>Chromatiales</taxon>
        <taxon>Chromatiaceae</taxon>
        <taxon>Thiorhodococcus</taxon>
    </lineage>
</organism>
<dbReference type="InterPro" id="IPR050768">
    <property type="entry name" value="UPF0353/GerABKA_families"/>
</dbReference>
<keyword evidence="1" id="KW-0812">Transmembrane</keyword>
<evidence type="ECO:0000313" key="3">
    <source>
        <dbReference type="EMBL" id="MFD2113988.1"/>
    </source>
</evidence>
<dbReference type="Pfam" id="PF13519">
    <property type="entry name" value="VWA_2"/>
    <property type="match status" value="1"/>
</dbReference>
<evidence type="ECO:0000256" key="1">
    <source>
        <dbReference type="SAM" id="Phobius"/>
    </source>
</evidence>
<dbReference type="PANTHER" id="PTHR22550:SF14">
    <property type="entry name" value="VWFA DOMAIN-CONTAINING PROTEIN"/>
    <property type="match status" value="1"/>
</dbReference>
<keyword evidence="1" id="KW-1133">Transmembrane helix</keyword>
<dbReference type="InterPro" id="IPR002035">
    <property type="entry name" value="VWF_A"/>
</dbReference>
<dbReference type="RefSeq" id="WP_386028819.1">
    <property type="nucleotide sequence ID" value="NZ_JBHUHX010000062.1"/>
</dbReference>
<keyword evidence="1" id="KW-0472">Membrane</keyword>
<dbReference type="SMART" id="SM00327">
    <property type="entry name" value="VWA"/>
    <property type="match status" value="1"/>
</dbReference>
<dbReference type="PANTHER" id="PTHR22550">
    <property type="entry name" value="SPORE GERMINATION PROTEIN"/>
    <property type="match status" value="1"/>
</dbReference>
<accession>A0ABW4YE82</accession>
<feature type="transmembrane region" description="Helical" evidence="1">
    <location>
        <begin position="66"/>
        <end position="85"/>
    </location>
</feature>
<keyword evidence="4" id="KW-1185">Reference proteome</keyword>
<feature type="domain" description="VWFA" evidence="2">
    <location>
        <begin position="98"/>
        <end position="304"/>
    </location>
</feature>
<dbReference type="SUPFAM" id="SSF53300">
    <property type="entry name" value="vWA-like"/>
    <property type="match status" value="1"/>
</dbReference>
<proteinExistence type="predicted"/>
<dbReference type="Proteomes" id="UP001597337">
    <property type="component" value="Unassembled WGS sequence"/>
</dbReference>
<dbReference type="PROSITE" id="PS50234">
    <property type="entry name" value="VWFA"/>
    <property type="match status" value="1"/>
</dbReference>
<sequence>MTDKGFHFDQPLWFLGLLLILPVAVWLARSAAKAAQGAIHRYADPHLLPYLTGTRDLRTAERWGRFLRWCLLWTLLLTAMAGPRWDYRDIRLFHPGNNLLVLLDISRSMLAEDVSPNRLGRARQELQDLIVQDRQVRLGLIVFATVPHVLSPITEDIGSILNALPALSADLASPELQGSSPTRALTRAESLLAGLPEDSARSILLISDGDFEEPGLADQVGRLANQGVRLHVLGVGTPEGATVPAPQGGVVVDPRDPSRAPVRSALNEPLLESLAARGKGLYLRADFRDADTQQILEAAATSRLPPEASDARTRIWNERYWLPVLLLVVLLIPQFRSLPPRRRRPARQPEGGQS</sequence>
<dbReference type="Gene3D" id="3.40.50.410">
    <property type="entry name" value="von Willebrand factor, type A domain"/>
    <property type="match status" value="1"/>
</dbReference>
<protein>
    <submittedName>
        <fullName evidence="3">VWA domain-containing protein</fullName>
    </submittedName>
</protein>
<dbReference type="EMBL" id="JBHUHX010000062">
    <property type="protein sequence ID" value="MFD2113988.1"/>
    <property type="molecule type" value="Genomic_DNA"/>
</dbReference>
<feature type="transmembrane region" description="Helical" evidence="1">
    <location>
        <begin position="12"/>
        <end position="32"/>
    </location>
</feature>
<name>A0ABW4YE82_9GAMM</name>
<evidence type="ECO:0000259" key="2">
    <source>
        <dbReference type="PROSITE" id="PS50234"/>
    </source>
</evidence>
<gene>
    <name evidence="3" type="ORF">ACFSJC_19235</name>
</gene>
<comment type="caution">
    <text evidence="3">The sequence shown here is derived from an EMBL/GenBank/DDBJ whole genome shotgun (WGS) entry which is preliminary data.</text>
</comment>
<dbReference type="InterPro" id="IPR036465">
    <property type="entry name" value="vWFA_dom_sf"/>
</dbReference>
<evidence type="ECO:0000313" key="4">
    <source>
        <dbReference type="Proteomes" id="UP001597337"/>
    </source>
</evidence>
<reference evidence="4" key="1">
    <citation type="journal article" date="2019" name="Int. J. Syst. Evol. Microbiol.">
        <title>The Global Catalogue of Microorganisms (GCM) 10K type strain sequencing project: providing services to taxonomists for standard genome sequencing and annotation.</title>
        <authorList>
            <consortium name="The Broad Institute Genomics Platform"/>
            <consortium name="The Broad Institute Genome Sequencing Center for Infectious Disease"/>
            <person name="Wu L."/>
            <person name="Ma J."/>
        </authorList>
    </citation>
    <scope>NUCLEOTIDE SEQUENCE [LARGE SCALE GENOMIC DNA]</scope>
    <source>
        <strain evidence="4">KACC 12597</strain>
    </source>
</reference>